<evidence type="ECO:0000256" key="3">
    <source>
        <dbReference type="ARBA" id="ARBA00022692"/>
    </source>
</evidence>
<keyword evidence="5 6" id="KW-0472">Membrane</keyword>
<dbReference type="PANTHER" id="PTHR23427:SF2">
    <property type="entry name" value="SURFEIT LOCUS PROTEIN 1"/>
    <property type="match status" value="1"/>
</dbReference>
<evidence type="ECO:0000256" key="4">
    <source>
        <dbReference type="ARBA" id="ARBA00022989"/>
    </source>
</evidence>
<keyword evidence="4 6" id="KW-1133">Transmembrane helix</keyword>
<dbReference type="CDD" id="cd06662">
    <property type="entry name" value="SURF1"/>
    <property type="match status" value="1"/>
</dbReference>
<feature type="transmembrane region" description="Helical" evidence="6">
    <location>
        <begin position="222"/>
        <end position="242"/>
    </location>
</feature>
<accession>A0ABU9BQ25</accession>
<evidence type="ECO:0000256" key="1">
    <source>
        <dbReference type="ARBA" id="ARBA00004370"/>
    </source>
</evidence>
<evidence type="ECO:0000313" key="8">
    <source>
        <dbReference type="Proteomes" id="UP001371218"/>
    </source>
</evidence>
<protein>
    <recommendedName>
        <fullName evidence="6">SURF1-like protein</fullName>
    </recommendedName>
</protein>
<dbReference type="RefSeq" id="WP_341426289.1">
    <property type="nucleotide sequence ID" value="NZ_JBBUTG010000007.1"/>
</dbReference>
<dbReference type="PROSITE" id="PS50895">
    <property type="entry name" value="SURF1"/>
    <property type="match status" value="1"/>
</dbReference>
<sequence>MTTPTSSQAPASPSARGRIWIFVGALLLSAATARLGWWQLDRAAQKEALQAAIEAQTSASVLGAESLPVDEAGAEKERFRRIQLSGRWLADRTVYLENRQMHGHPGFFVMTPLQLPDGGVVWVQRGWLPRDQVDRTRIPPYRTEAGEVQVLGRLMAWPSRLTSLGAEASGPIRQNLDFAEEAARLQRTQRPLAIAELDRPGSADDGLLRDWPMPAVDVHKHYGYAAQWFALCALTAGLYVWFQIIRPRRRRPAEPVA</sequence>
<gene>
    <name evidence="7" type="ORF">AACH06_13770</name>
</gene>
<keyword evidence="6" id="KW-1003">Cell membrane</keyword>
<keyword evidence="8" id="KW-1185">Reference proteome</keyword>
<reference evidence="7 8" key="1">
    <citation type="submission" date="2024-04" db="EMBL/GenBank/DDBJ databases">
        <title>Novel species of the genus Ideonella isolated from streams.</title>
        <authorList>
            <person name="Lu H."/>
        </authorList>
    </citation>
    <scope>NUCLEOTIDE SEQUENCE [LARGE SCALE GENOMIC DNA]</scope>
    <source>
        <strain evidence="7 8">DXS29W</strain>
    </source>
</reference>
<dbReference type="InterPro" id="IPR045214">
    <property type="entry name" value="Surf1/Surf4"/>
</dbReference>
<evidence type="ECO:0000256" key="2">
    <source>
        <dbReference type="ARBA" id="ARBA00007165"/>
    </source>
</evidence>
<comment type="subcellular location">
    <subcellularLocation>
        <location evidence="6">Cell membrane</location>
        <topology evidence="6">Multi-pass membrane protein</topology>
    </subcellularLocation>
    <subcellularLocation>
        <location evidence="1">Membrane</location>
    </subcellularLocation>
</comment>
<comment type="caution">
    <text evidence="7">The sequence shown here is derived from an EMBL/GenBank/DDBJ whole genome shotgun (WGS) entry which is preliminary data.</text>
</comment>
<evidence type="ECO:0000256" key="5">
    <source>
        <dbReference type="ARBA" id="ARBA00023136"/>
    </source>
</evidence>
<comment type="similarity">
    <text evidence="2 6">Belongs to the SURF1 family.</text>
</comment>
<organism evidence="7 8">
    <name type="scientific">Ideonella lacteola</name>
    <dbReference type="NCBI Taxonomy" id="2984193"/>
    <lineage>
        <taxon>Bacteria</taxon>
        <taxon>Pseudomonadati</taxon>
        <taxon>Pseudomonadota</taxon>
        <taxon>Betaproteobacteria</taxon>
        <taxon>Burkholderiales</taxon>
        <taxon>Sphaerotilaceae</taxon>
        <taxon>Ideonella</taxon>
    </lineage>
</organism>
<dbReference type="Pfam" id="PF02104">
    <property type="entry name" value="SURF1"/>
    <property type="match status" value="1"/>
</dbReference>
<dbReference type="PANTHER" id="PTHR23427">
    <property type="entry name" value="SURFEIT LOCUS PROTEIN"/>
    <property type="match status" value="1"/>
</dbReference>
<dbReference type="EMBL" id="JBBUTG010000007">
    <property type="protein sequence ID" value="MEK8031891.1"/>
    <property type="molecule type" value="Genomic_DNA"/>
</dbReference>
<feature type="transmembrane region" description="Helical" evidence="6">
    <location>
        <begin position="20"/>
        <end position="40"/>
    </location>
</feature>
<dbReference type="Proteomes" id="UP001371218">
    <property type="component" value="Unassembled WGS sequence"/>
</dbReference>
<dbReference type="InterPro" id="IPR002994">
    <property type="entry name" value="Surf1/Shy1"/>
</dbReference>
<proteinExistence type="inferred from homology"/>
<evidence type="ECO:0000313" key="7">
    <source>
        <dbReference type="EMBL" id="MEK8031891.1"/>
    </source>
</evidence>
<name>A0ABU9BQ25_9BURK</name>
<keyword evidence="3 6" id="KW-0812">Transmembrane</keyword>
<evidence type="ECO:0000256" key="6">
    <source>
        <dbReference type="RuleBase" id="RU363076"/>
    </source>
</evidence>